<dbReference type="EMBL" id="JAHUTJ010049403">
    <property type="protein sequence ID" value="MED6283039.1"/>
    <property type="molecule type" value="Genomic_DNA"/>
</dbReference>
<accession>A0ABU7E721</accession>
<evidence type="ECO:0000313" key="2">
    <source>
        <dbReference type="Proteomes" id="UP001352852"/>
    </source>
</evidence>
<proteinExistence type="predicted"/>
<name>A0ABU7E721_9TELE</name>
<reference evidence="1 2" key="1">
    <citation type="submission" date="2021-06" db="EMBL/GenBank/DDBJ databases">
        <authorList>
            <person name="Palmer J.M."/>
        </authorList>
    </citation>
    <scope>NUCLEOTIDE SEQUENCE [LARGE SCALE GENOMIC DNA]</scope>
    <source>
        <strain evidence="1 2">CL_MEX2019</strain>
        <tissue evidence="1">Muscle</tissue>
    </source>
</reference>
<organism evidence="1 2">
    <name type="scientific">Characodon lateralis</name>
    <dbReference type="NCBI Taxonomy" id="208331"/>
    <lineage>
        <taxon>Eukaryota</taxon>
        <taxon>Metazoa</taxon>
        <taxon>Chordata</taxon>
        <taxon>Craniata</taxon>
        <taxon>Vertebrata</taxon>
        <taxon>Euteleostomi</taxon>
        <taxon>Actinopterygii</taxon>
        <taxon>Neopterygii</taxon>
        <taxon>Teleostei</taxon>
        <taxon>Neoteleostei</taxon>
        <taxon>Acanthomorphata</taxon>
        <taxon>Ovalentaria</taxon>
        <taxon>Atherinomorphae</taxon>
        <taxon>Cyprinodontiformes</taxon>
        <taxon>Goodeidae</taxon>
        <taxon>Characodon</taxon>
    </lineage>
</organism>
<evidence type="ECO:0000313" key="1">
    <source>
        <dbReference type="EMBL" id="MED6283039.1"/>
    </source>
</evidence>
<comment type="caution">
    <text evidence="1">The sequence shown here is derived from an EMBL/GenBank/DDBJ whole genome shotgun (WGS) entry which is preliminary data.</text>
</comment>
<gene>
    <name evidence="1" type="ORF">CHARACLAT_004683</name>
</gene>
<sequence length="114" mass="12796">MLKFPHLSVLLPDFLDRWRKSLKFSYVNLLTAPETTLLTSATQISLQVTAHSPGCPSSNTFYPSDTIAGRKTNRDITGTLLTTYSQSQTLAHLFLDLLLHRHQVTLLKIRAGRS</sequence>
<dbReference type="Proteomes" id="UP001352852">
    <property type="component" value="Unassembled WGS sequence"/>
</dbReference>
<protein>
    <submittedName>
        <fullName evidence="1">Uncharacterized protein</fullName>
    </submittedName>
</protein>
<keyword evidence="2" id="KW-1185">Reference proteome</keyword>